<sequence length="335" mass="37138">MAGFAPNDDAAEKGESSRAPPAQQPCDATPEAGSSTTPNSQSDQPPKRKTEIDREDFMENKCRYHGDYLSDPLGWPRLAAMQAELANMDIFRSFDYLGVRLILHHGARTAFLESKLDEYDRKNGKHRRTLTENQTRPPGSPTVDNGYDALMEEIRKSYLMSTELLLRYRAVRQLPAVFEPQYKNTLNLLIDEKMIKQDAFVYWDSPGDFRCVSKPLSAPVNWILFSPKGQWLLQKLSCLGDGAGGRLLRRGVIDLILKAALAISFIILVLVPTGALSLGNLGKSQSFWLIVGCTVIFSISLLVFEDLDWHKVLVAVCAFVAALATVNAQSGCPSA</sequence>
<reference evidence="4" key="2">
    <citation type="submission" date="2023-06" db="EMBL/GenBank/DDBJ databases">
        <authorList>
            <consortium name="Lawrence Berkeley National Laboratory"/>
            <person name="Haridas S."/>
            <person name="Hensen N."/>
            <person name="Bonometti L."/>
            <person name="Westerberg I."/>
            <person name="Brannstrom I.O."/>
            <person name="Guillou S."/>
            <person name="Cros-Aarteil S."/>
            <person name="Calhoun S."/>
            <person name="Kuo A."/>
            <person name="Mondo S."/>
            <person name="Pangilinan J."/>
            <person name="Riley R."/>
            <person name="Labutti K."/>
            <person name="Andreopoulos B."/>
            <person name="Lipzen A."/>
            <person name="Chen C."/>
            <person name="Yanf M."/>
            <person name="Daum C."/>
            <person name="Ng V."/>
            <person name="Clum A."/>
            <person name="Steindorff A."/>
            <person name="Ohm R."/>
            <person name="Martin F."/>
            <person name="Silar P."/>
            <person name="Natvig D."/>
            <person name="Lalanne C."/>
            <person name="Gautier V."/>
            <person name="Ament-Velasquez S.L."/>
            <person name="Kruys A."/>
            <person name="Hutchinson M.I."/>
            <person name="Powell A.J."/>
            <person name="Barry K."/>
            <person name="Miller A.N."/>
            <person name="Grigoriev I.V."/>
            <person name="Debuchy R."/>
            <person name="Gladieux P."/>
            <person name="Thoren M.H."/>
            <person name="Johannesson H."/>
        </authorList>
    </citation>
    <scope>NUCLEOTIDE SEQUENCE</scope>
    <source>
        <strain evidence="4">SMH4131-1</strain>
    </source>
</reference>
<feature type="compositionally biased region" description="Polar residues" evidence="1">
    <location>
        <begin position="32"/>
        <end position="44"/>
    </location>
</feature>
<feature type="transmembrane region" description="Helical" evidence="2">
    <location>
        <begin position="312"/>
        <end position="330"/>
    </location>
</feature>
<feature type="domain" description="DUF6594" evidence="3">
    <location>
        <begin position="75"/>
        <end position="323"/>
    </location>
</feature>
<keyword evidence="2" id="KW-0812">Transmembrane</keyword>
<protein>
    <recommendedName>
        <fullName evidence="3">DUF6594 domain-containing protein</fullName>
    </recommendedName>
</protein>
<name>A0AAE0ILB7_9PEZI</name>
<feature type="region of interest" description="Disordered" evidence="1">
    <location>
        <begin position="1"/>
        <end position="54"/>
    </location>
</feature>
<accession>A0AAE0ILB7</accession>
<dbReference type="InterPro" id="IPR046529">
    <property type="entry name" value="DUF6594"/>
</dbReference>
<dbReference type="Pfam" id="PF20237">
    <property type="entry name" value="DUF6594"/>
    <property type="match status" value="1"/>
</dbReference>
<proteinExistence type="predicted"/>
<feature type="compositionally biased region" description="Basic and acidic residues" evidence="1">
    <location>
        <begin position="45"/>
        <end position="54"/>
    </location>
</feature>
<evidence type="ECO:0000313" key="5">
    <source>
        <dbReference type="Proteomes" id="UP001286456"/>
    </source>
</evidence>
<evidence type="ECO:0000313" key="4">
    <source>
        <dbReference type="EMBL" id="KAK3327175.1"/>
    </source>
</evidence>
<feature type="transmembrane region" description="Helical" evidence="2">
    <location>
        <begin position="287"/>
        <end position="305"/>
    </location>
</feature>
<comment type="caution">
    <text evidence="4">The sequence shown here is derived from an EMBL/GenBank/DDBJ whole genome shotgun (WGS) entry which is preliminary data.</text>
</comment>
<feature type="transmembrane region" description="Helical" evidence="2">
    <location>
        <begin position="255"/>
        <end position="275"/>
    </location>
</feature>
<dbReference type="Proteomes" id="UP001286456">
    <property type="component" value="Unassembled WGS sequence"/>
</dbReference>
<organism evidence="4 5">
    <name type="scientific">Cercophora scortea</name>
    <dbReference type="NCBI Taxonomy" id="314031"/>
    <lineage>
        <taxon>Eukaryota</taxon>
        <taxon>Fungi</taxon>
        <taxon>Dikarya</taxon>
        <taxon>Ascomycota</taxon>
        <taxon>Pezizomycotina</taxon>
        <taxon>Sordariomycetes</taxon>
        <taxon>Sordariomycetidae</taxon>
        <taxon>Sordariales</taxon>
        <taxon>Lasiosphaeriaceae</taxon>
        <taxon>Cercophora</taxon>
    </lineage>
</organism>
<gene>
    <name evidence="4" type="ORF">B0T19DRAFT_155430</name>
</gene>
<dbReference type="AlphaFoldDB" id="A0AAE0ILB7"/>
<evidence type="ECO:0000259" key="3">
    <source>
        <dbReference type="Pfam" id="PF20237"/>
    </source>
</evidence>
<evidence type="ECO:0000256" key="1">
    <source>
        <dbReference type="SAM" id="MobiDB-lite"/>
    </source>
</evidence>
<keyword evidence="2" id="KW-0472">Membrane</keyword>
<dbReference type="EMBL" id="JAUEPO010000003">
    <property type="protein sequence ID" value="KAK3327175.1"/>
    <property type="molecule type" value="Genomic_DNA"/>
</dbReference>
<keyword evidence="2" id="KW-1133">Transmembrane helix</keyword>
<keyword evidence="5" id="KW-1185">Reference proteome</keyword>
<evidence type="ECO:0000256" key="2">
    <source>
        <dbReference type="SAM" id="Phobius"/>
    </source>
</evidence>
<reference evidence="4" key="1">
    <citation type="journal article" date="2023" name="Mol. Phylogenet. Evol.">
        <title>Genome-scale phylogeny and comparative genomics of the fungal order Sordariales.</title>
        <authorList>
            <person name="Hensen N."/>
            <person name="Bonometti L."/>
            <person name="Westerberg I."/>
            <person name="Brannstrom I.O."/>
            <person name="Guillou S."/>
            <person name="Cros-Aarteil S."/>
            <person name="Calhoun S."/>
            <person name="Haridas S."/>
            <person name="Kuo A."/>
            <person name="Mondo S."/>
            <person name="Pangilinan J."/>
            <person name="Riley R."/>
            <person name="LaButti K."/>
            <person name="Andreopoulos B."/>
            <person name="Lipzen A."/>
            <person name="Chen C."/>
            <person name="Yan M."/>
            <person name="Daum C."/>
            <person name="Ng V."/>
            <person name="Clum A."/>
            <person name="Steindorff A."/>
            <person name="Ohm R.A."/>
            <person name="Martin F."/>
            <person name="Silar P."/>
            <person name="Natvig D.O."/>
            <person name="Lalanne C."/>
            <person name="Gautier V."/>
            <person name="Ament-Velasquez S.L."/>
            <person name="Kruys A."/>
            <person name="Hutchinson M.I."/>
            <person name="Powell A.J."/>
            <person name="Barry K."/>
            <person name="Miller A.N."/>
            <person name="Grigoriev I.V."/>
            <person name="Debuchy R."/>
            <person name="Gladieux P."/>
            <person name="Hiltunen Thoren M."/>
            <person name="Johannesson H."/>
        </authorList>
    </citation>
    <scope>NUCLEOTIDE SEQUENCE</scope>
    <source>
        <strain evidence="4">SMH4131-1</strain>
    </source>
</reference>
<feature type="region of interest" description="Disordered" evidence="1">
    <location>
        <begin position="123"/>
        <end position="143"/>
    </location>
</feature>